<dbReference type="Gene3D" id="3.30.720.100">
    <property type="match status" value="1"/>
</dbReference>
<keyword evidence="3" id="KW-1185">Reference proteome</keyword>
<dbReference type="Gene3D" id="3.30.720.110">
    <property type="match status" value="1"/>
</dbReference>
<name>A0A5M8B6W2_9BURK</name>
<dbReference type="InterPro" id="IPR028973">
    <property type="entry name" value="PhnB-like"/>
</dbReference>
<dbReference type="EMBL" id="VWRN01000017">
    <property type="protein sequence ID" value="KAA6129660.1"/>
    <property type="molecule type" value="Genomic_DNA"/>
</dbReference>
<feature type="domain" description="PhnB-like" evidence="1">
    <location>
        <begin position="152"/>
        <end position="271"/>
    </location>
</feature>
<proteinExistence type="predicted"/>
<evidence type="ECO:0000259" key="1">
    <source>
        <dbReference type="Pfam" id="PF06983"/>
    </source>
</evidence>
<dbReference type="PANTHER" id="PTHR33990">
    <property type="entry name" value="PROTEIN YJDN-RELATED"/>
    <property type="match status" value="1"/>
</dbReference>
<gene>
    <name evidence="2" type="ORF">F1599_05180</name>
</gene>
<dbReference type="RefSeq" id="WP_150082400.1">
    <property type="nucleotide sequence ID" value="NZ_VWRN01000017.1"/>
</dbReference>
<sequence>MTTPVTPPVASPPTLVPHLWYDKEAVEAARFYVSVFPESAVDFVGQIRNTPSGDCDLVRFTLWGQPFMAISAGPMFRFNPSISFFVLFDPGRDPQARERLDAMWDKLVDGGQALMPLDAYPFSARFGWIQDRYGLSWQLMLTDTSSESRPPIVPALMFTGDACGKAEAAGEFWREIFPDSQAGQLVRYGPGMEPNPAGSVMFSDFRLGNTWMAAMDSGYPHGFAFNEAISFVVPCEDQASIDHYWSKLSAVPEAEVCGWCKDPFGVSWQIVPAEMDTLMRSGDQAGIDRLVQALLQMKKLDAAALRSAFEGTGSSRP</sequence>
<evidence type="ECO:0000313" key="3">
    <source>
        <dbReference type="Proteomes" id="UP000324324"/>
    </source>
</evidence>
<evidence type="ECO:0000313" key="2">
    <source>
        <dbReference type="EMBL" id="KAA6129660.1"/>
    </source>
</evidence>
<protein>
    <submittedName>
        <fullName evidence="2">VOC family protein</fullName>
    </submittedName>
</protein>
<dbReference type="CDD" id="cd06588">
    <property type="entry name" value="PhnB_like"/>
    <property type="match status" value="2"/>
</dbReference>
<dbReference type="Gene3D" id="3.10.180.10">
    <property type="entry name" value="2,3-Dihydroxybiphenyl 1,2-Dioxygenase, domain 1"/>
    <property type="match status" value="1"/>
</dbReference>
<comment type="caution">
    <text evidence="2">The sequence shown here is derived from an EMBL/GenBank/DDBJ whole genome shotgun (WGS) entry which is preliminary data.</text>
</comment>
<dbReference type="Pfam" id="PF06983">
    <property type="entry name" value="3-dmu-9_3-mt"/>
    <property type="match status" value="2"/>
</dbReference>
<reference evidence="2 3" key="1">
    <citation type="submission" date="2019-09" db="EMBL/GenBank/DDBJ databases">
        <title>Isolation of a novel species in the genus Cupriavidus from patients with sepsis using whole genome sequencing.</title>
        <authorList>
            <person name="Kweon O.J."/>
            <person name="Lee M.-K."/>
        </authorList>
    </citation>
    <scope>NUCLEOTIDE SEQUENCE [LARGE SCALE GENOMIC DNA]</scope>
    <source>
        <strain evidence="2 3">MKL-01</strain>
    </source>
</reference>
<dbReference type="AlphaFoldDB" id="A0A5M8B6W2"/>
<dbReference type="SUPFAM" id="SSF54593">
    <property type="entry name" value="Glyoxalase/Bleomycin resistance protein/Dihydroxybiphenyl dioxygenase"/>
    <property type="match status" value="2"/>
</dbReference>
<dbReference type="InterPro" id="IPR029068">
    <property type="entry name" value="Glyas_Bleomycin-R_OHBP_Dase"/>
</dbReference>
<accession>A0A5M8B6W2</accession>
<feature type="domain" description="PhnB-like" evidence="1">
    <location>
        <begin position="15"/>
        <end position="139"/>
    </location>
</feature>
<dbReference type="Proteomes" id="UP000324324">
    <property type="component" value="Unassembled WGS sequence"/>
</dbReference>
<organism evidence="2 3">
    <name type="scientific">Cupriavidus cauae</name>
    <dbReference type="NCBI Taxonomy" id="2608999"/>
    <lineage>
        <taxon>Bacteria</taxon>
        <taxon>Pseudomonadati</taxon>
        <taxon>Pseudomonadota</taxon>
        <taxon>Betaproteobacteria</taxon>
        <taxon>Burkholderiales</taxon>
        <taxon>Burkholderiaceae</taxon>
        <taxon>Cupriavidus</taxon>
    </lineage>
</organism>